<dbReference type="InterPro" id="IPR002543">
    <property type="entry name" value="FtsK_dom"/>
</dbReference>
<name>A0A346XUF2_9ACTN</name>
<evidence type="ECO:0000256" key="1">
    <source>
        <dbReference type="ARBA" id="ARBA00022553"/>
    </source>
</evidence>
<evidence type="ECO:0000259" key="7">
    <source>
        <dbReference type="PROSITE" id="PS50901"/>
    </source>
</evidence>
<organism evidence="8 9">
    <name type="scientific">Euzebya pacifica</name>
    <dbReference type="NCBI Taxonomy" id="1608957"/>
    <lineage>
        <taxon>Bacteria</taxon>
        <taxon>Bacillati</taxon>
        <taxon>Actinomycetota</taxon>
        <taxon>Nitriliruptoria</taxon>
        <taxon>Euzebyales</taxon>
    </lineage>
</organism>
<dbReference type="InterPro" id="IPR000253">
    <property type="entry name" value="FHA_dom"/>
</dbReference>
<dbReference type="GO" id="GO:0003677">
    <property type="term" value="F:DNA binding"/>
    <property type="evidence" value="ECO:0007669"/>
    <property type="project" value="InterPro"/>
</dbReference>
<keyword evidence="8" id="KW-0131">Cell cycle</keyword>
<dbReference type="InterPro" id="IPR050206">
    <property type="entry name" value="FtsK/SpoIIIE/SftA"/>
</dbReference>
<evidence type="ECO:0000259" key="6">
    <source>
        <dbReference type="PROSITE" id="PS50006"/>
    </source>
</evidence>
<dbReference type="RefSeq" id="WP_114590593.1">
    <property type="nucleotide sequence ID" value="NZ_CP031165.1"/>
</dbReference>
<evidence type="ECO:0000256" key="4">
    <source>
        <dbReference type="PROSITE-ProRule" id="PRU00289"/>
    </source>
</evidence>
<dbReference type="OrthoDB" id="9807790at2"/>
<feature type="region of interest" description="Disordered" evidence="5">
    <location>
        <begin position="1483"/>
        <end position="1503"/>
    </location>
</feature>
<dbReference type="Gene3D" id="3.40.50.300">
    <property type="entry name" value="P-loop containing nucleotide triphosphate hydrolases"/>
    <property type="match status" value="4"/>
</dbReference>
<evidence type="ECO:0000313" key="9">
    <source>
        <dbReference type="Proteomes" id="UP000264006"/>
    </source>
</evidence>
<feature type="domain" description="FtsK" evidence="7">
    <location>
        <begin position="1007"/>
        <end position="1208"/>
    </location>
</feature>
<feature type="compositionally biased region" description="Low complexity" evidence="5">
    <location>
        <begin position="52"/>
        <end position="72"/>
    </location>
</feature>
<keyword evidence="8" id="KW-0132">Cell division</keyword>
<dbReference type="SMART" id="SM00240">
    <property type="entry name" value="FHA"/>
    <property type="match status" value="1"/>
</dbReference>
<dbReference type="Pfam" id="PF16697">
    <property type="entry name" value="Yop-YscD_cpl"/>
    <property type="match status" value="1"/>
</dbReference>
<dbReference type="PANTHER" id="PTHR22683">
    <property type="entry name" value="SPORULATION PROTEIN RELATED"/>
    <property type="match status" value="1"/>
</dbReference>
<feature type="domain" description="FHA" evidence="6">
    <location>
        <begin position="184"/>
        <end position="233"/>
    </location>
</feature>
<keyword evidence="1" id="KW-0597">Phosphoprotein</keyword>
<dbReference type="PROSITE" id="PS50901">
    <property type="entry name" value="FTSK"/>
    <property type="match status" value="2"/>
</dbReference>
<dbReference type="SUPFAM" id="SSF52540">
    <property type="entry name" value="P-loop containing nucleoside triphosphate hydrolases"/>
    <property type="match status" value="3"/>
</dbReference>
<dbReference type="Pfam" id="PF01580">
    <property type="entry name" value="FtsK_SpoIIIE"/>
    <property type="match status" value="2"/>
</dbReference>
<dbReference type="EMBL" id="CP031165">
    <property type="protein sequence ID" value="AXV05849.1"/>
    <property type="molecule type" value="Genomic_DNA"/>
</dbReference>
<dbReference type="PROSITE" id="PS50006">
    <property type="entry name" value="FHA_DOMAIN"/>
    <property type="match status" value="1"/>
</dbReference>
<dbReference type="Proteomes" id="UP000264006">
    <property type="component" value="Chromosome"/>
</dbReference>
<evidence type="ECO:0000256" key="3">
    <source>
        <dbReference type="ARBA" id="ARBA00022840"/>
    </source>
</evidence>
<feature type="compositionally biased region" description="Basic and acidic residues" evidence="5">
    <location>
        <begin position="1"/>
        <end position="19"/>
    </location>
</feature>
<keyword evidence="9" id="KW-1185">Reference proteome</keyword>
<dbReference type="KEGG" id="euz:DVS28_a1149"/>
<feature type="domain" description="FtsK" evidence="7">
    <location>
        <begin position="691"/>
        <end position="882"/>
    </location>
</feature>
<accession>A0A346XUF2</accession>
<dbReference type="InterPro" id="IPR008984">
    <property type="entry name" value="SMAD_FHA_dom_sf"/>
</dbReference>
<dbReference type="InterPro" id="IPR027417">
    <property type="entry name" value="P-loop_NTPase"/>
</dbReference>
<dbReference type="InterPro" id="IPR003593">
    <property type="entry name" value="AAA+_ATPase"/>
</dbReference>
<dbReference type="SMART" id="SM00382">
    <property type="entry name" value="AAA"/>
    <property type="match status" value="2"/>
</dbReference>
<evidence type="ECO:0000256" key="5">
    <source>
        <dbReference type="SAM" id="MobiDB-lite"/>
    </source>
</evidence>
<proteinExistence type="predicted"/>
<feature type="binding site" evidence="4">
    <location>
        <begin position="709"/>
        <end position="716"/>
    </location>
    <ligand>
        <name>ATP</name>
        <dbReference type="ChEBI" id="CHEBI:30616"/>
    </ligand>
</feature>
<feature type="region of interest" description="Disordered" evidence="5">
    <location>
        <begin position="1"/>
        <end position="72"/>
    </location>
</feature>
<evidence type="ECO:0000313" key="8">
    <source>
        <dbReference type="EMBL" id="AXV05849.1"/>
    </source>
</evidence>
<dbReference type="CDD" id="cd00060">
    <property type="entry name" value="FHA"/>
    <property type="match status" value="1"/>
</dbReference>
<keyword evidence="2 4" id="KW-0547">Nucleotide-binding</keyword>
<dbReference type="PANTHER" id="PTHR22683:SF1">
    <property type="entry name" value="TYPE VII SECRETION SYSTEM PROTEIN ESSC"/>
    <property type="match status" value="1"/>
</dbReference>
<protein>
    <submittedName>
        <fullName evidence="8">Cell division protein FtsK</fullName>
    </submittedName>
</protein>
<reference evidence="8 9" key="1">
    <citation type="submission" date="2018-09" db="EMBL/GenBank/DDBJ databases">
        <title>Complete genome sequence of Euzebya sp. DY32-46 isolated from seawater of Pacific Ocean.</title>
        <authorList>
            <person name="Xu L."/>
            <person name="Wu Y.-H."/>
            <person name="Xu X.-W."/>
        </authorList>
    </citation>
    <scope>NUCLEOTIDE SEQUENCE [LARGE SCALE GENOMIC DNA]</scope>
    <source>
        <strain evidence="8 9">DY32-46</strain>
    </source>
</reference>
<dbReference type="GO" id="GO:0005524">
    <property type="term" value="F:ATP binding"/>
    <property type="evidence" value="ECO:0007669"/>
    <property type="project" value="UniProtKB-UniRule"/>
</dbReference>
<feature type="binding site" evidence="4">
    <location>
        <begin position="1037"/>
        <end position="1044"/>
    </location>
    <ligand>
        <name>ATP</name>
        <dbReference type="ChEBI" id="CHEBI:30616"/>
    </ligand>
</feature>
<dbReference type="GO" id="GO:0051301">
    <property type="term" value="P:cell division"/>
    <property type="evidence" value="ECO:0007669"/>
    <property type="project" value="UniProtKB-KW"/>
</dbReference>
<dbReference type="SUPFAM" id="SSF49879">
    <property type="entry name" value="SMAD/FHA domain"/>
    <property type="match status" value="1"/>
</dbReference>
<dbReference type="InterPro" id="IPR032030">
    <property type="entry name" value="YscD_cytoplasmic_dom"/>
</dbReference>
<gene>
    <name evidence="8" type="ORF">DVS28_a1149</name>
</gene>
<dbReference type="Gene3D" id="2.60.200.20">
    <property type="match status" value="1"/>
</dbReference>
<sequence length="1503" mass="160155">MSAHDDEVVRQLVRGRDGRWTMADAPVTGSEDVERIPSNRSEPAPGRTSNSTLDTSPPGTSTPGTGPLDTGPMVRRLLVRAGGTDRHVVVLGDSGQSTDQLLEELQRIVPGTPLIDGAPLPRGTMVESLGLRDGQVVTVESDDPQVVTVEADDPQPAGPATGPVLRIVGGPDAGRTIPVRMGQMTIGRAAGNSIVLADPNASRSHCVVHRDADGIVVIDVGSANGTRVEGVPEPQARLQPGDLLRLGDSLLELGDADDVEAVVLEQGHDALGVHRRFRAGVDDPPNRIRYPQKRDPGEPQPLNLLMAILPAGGIAVMAFLFGRPEMLIFAAMSPMLAIGRNISAKRNHRDKVLQSEVDHREAVARFSTDFAVMRAAERRHRRHAVPDPARIVEAATRPTTELWNRRCTDADALTVRIGSAFAPSTIDVEGAPEQDADEPQPWLPVGVSLVEFGGLALVGDLPRVRALARSLVLQAAVLHAPSELRIVFLGGHDAAGDWSWLRWLPHVRRGPLEPSLLLGTDASSRAARVEELRRILTERREAAEDRRSVFAPRILLVCDDASARLGEGVAELVRDGGPLGIHALCLDTLQVPEGCDASVVLGERVDGARVERRGQPPVRGVITDALDADRCEEVSRALAPVRVIGEEDDDGLPTSCRLLSTLGLQPTATHVRARWRAMSPSSRATIGVGPERPIALDLTRDGPHALVAGTTGAGKSEFIKTFVASLALENHPDHLSFLFIDFKGGGDYRTLVRLPHAVALATNLDDPAAFDRTLALLEAEMGRRVGLLQAAGTTSIEGYMAVPGGPPTPMPRLVVVADEFAELKDKAPQQLDRLVSVARTGRSVGVHLLLATQRPGGVVTSQIDANVGLRVCFRVTDEQESKEVIGSPLAGRIAERHRGRAVFRSAATPLTEVQTARVAGARPGAVSAAPVRAVELDWERLGRPFPKGPETGEVPDADTDLHDVVEALRQAATDEGWTHSAIPWPPELPDQLPVSALPRDAAALADAIPVGLVDVPSTQRQEVQHIRLGGGHVVIAGSARTGRSTALRTFLTGVVQRFGPDDLRIAALDFGGGALLPVQQLPHCTGLSMEDLVEAEGIVASLERELARRRDLFAEHGWPDLPAQRAQSDTPLPWLLLAIEGWDNLAEEGMRQSLHTRVAQLLARGTPQGLQVVMTGDRGTTHSMIARHLTHRYSLRFNRSVDAELQGIMARDLPRHQPPGRAVEIRTTRLLQFAELDDPDRVGQAVAFQRALAEVVLAAGAGAEPRRGLGTEPTSTMPDAMDMAATGPPADTTFPLLLGMGEDPREPVWADLEDSGGLFFVVGPPGTGRSTTLRTMAVAAHHIGIDVAVAGPDTSPLATDPTVPGQRVSLADHETLVPRAGRRLLVLIDDLDLLEDSRALQQTLGSSLPGRGVVVTADITWMKARFSGLAAAVRRPRRGVILSPPSTANGVEMFAASLDPGLIAPPDPGRAVANLGGGHVLLRVPEPPGESSGAGEELGGVDR</sequence>
<keyword evidence="3 4" id="KW-0067">ATP-binding</keyword>
<evidence type="ECO:0000256" key="2">
    <source>
        <dbReference type="ARBA" id="ARBA00022741"/>
    </source>
</evidence>